<dbReference type="PROSITE" id="PS51163">
    <property type="entry name" value="YRDC"/>
    <property type="match status" value="1"/>
</dbReference>
<dbReference type="SUPFAM" id="SSF54975">
    <property type="entry name" value="Acylphosphatase/BLUF domain-like"/>
    <property type="match status" value="1"/>
</dbReference>
<keyword evidence="4" id="KW-0479">Metal-binding</keyword>
<dbReference type="SUPFAM" id="SSF55821">
    <property type="entry name" value="YrdC/RibB"/>
    <property type="match status" value="1"/>
</dbReference>
<dbReference type="InterPro" id="IPR036046">
    <property type="entry name" value="Acylphosphatase-like_dom_sf"/>
</dbReference>
<evidence type="ECO:0000313" key="13">
    <source>
        <dbReference type="EMBL" id="MBI4726418.1"/>
    </source>
</evidence>
<gene>
    <name evidence="13" type="primary">hypF</name>
    <name evidence="13" type="ORF">HY768_04200</name>
</gene>
<evidence type="ECO:0000256" key="9">
    <source>
        <dbReference type="PROSITE-ProRule" id="PRU00520"/>
    </source>
</evidence>
<feature type="domain" description="YrdC-like" evidence="12">
    <location>
        <begin position="200"/>
        <end position="419"/>
    </location>
</feature>
<keyword evidence="9" id="KW-0378">Hydrolase</keyword>
<evidence type="ECO:0000256" key="5">
    <source>
        <dbReference type="ARBA" id="ARBA00022771"/>
    </source>
</evidence>
<dbReference type="GO" id="GO:0008270">
    <property type="term" value="F:zinc ion binding"/>
    <property type="evidence" value="ECO:0007669"/>
    <property type="project" value="UniProtKB-KW"/>
</dbReference>
<dbReference type="Pfam" id="PF00708">
    <property type="entry name" value="Acylphosphatase"/>
    <property type="match status" value="1"/>
</dbReference>
<reference evidence="13" key="1">
    <citation type="submission" date="2020-07" db="EMBL/GenBank/DDBJ databases">
        <title>Huge and variable diversity of episymbiotic CPR bacteria and DPANN archaea in groundwater ecosystems.</title>
        <authorList>
            <person name="He C.Y."/>
            <person name="Keren R."/>
            <person name="Whittaker M."/>
            <person name="Farag I.F."/>
            <person name="Doudna J."/>
            <person name="Cate J.H.D."/>
            <person name="Banfield J.F."/>
        </authorList>
    </citation>
    <scope>NUCLEOTIDE SEQUENCE</scope>
    <source>
        <strain evidence="13">NC_groundwater_1520_Pr4_B-0.1um_53_5</strain>
    </source>
</reference>
<evidence type="ECO:0000256" key="2">
    <source>
        <dbReference type="ARBA" id="ARBA00008097"/>
    </source>
</evidence>
<evidence type="ECO:0000256" key="4">
    <source>
        <dbReference type="ARBA" id="ARBA00022723"/>
    </source>
</evidence>
<dbReference type="GO" id="GO:0016743">
    <property type="term" value="F:carboxyl- or carbamoyltransferase activity"/>
    <property type="evidence" value="ECO:0007669"/>
    <property type="project" value="UniProtKB-UniRule"/>
</dbReference>
<evidence type="ECO:0000256" key="1">
    <source>
        <dbReference type="ARBA" id="ARBA00004711"/>
    </source>
</evidence>
<dbReference type="PANTHER" id="PTHR42959:SF1">
    <property type="entry name" value="CARBAMOYLTRANSFERASE HYPF"/>
    <property type="match status" value="1"/>
</dbReference>
<name>A0A933IAK8_UNCT6</name>
<dbReference type="InterPro" id="IPR004421">
    <property type="entry name" value="Carbamoyltransferase_HypF"/>
</dbReference>
<dbReference type="GO" id="GO:0016874">
    <property type="term" value="F:ligase activity"/>
    <property type="evidence" value="ECO:0007669"/>
    <property type="project" value="UniProtKB-UniRule"/>
</dbReference>
<keyword evidence="5" id="KW-0863">Zinc-finger</keyword>
<dbReference type="Pfam" id="PF07503">
    <property type="entry name" value="zf-HYPF"/>
    <property type="match status" value="2"/>
</dbReference>
<dbReference type="PROSITE" id="PS00150">
    <property type="entry name" value="ACYLPHOSPHATASE_1"/>
    <property type="match status" value="1"/>
</dbReference>
<dbReference type="Gene3D" id="3.30.420.40">
    <property type="match status" value="1"/>
</dbReference>
<dbReference type="InterPro" id="IPR006070">
    <property type="entry name" value="Sua5-like_dom"/>
</dbReference>
<comment type="pathway">
    <text evidence="1">Protein modification; [NiFe] hydrogenase maturation.</text>
</comment>
<dbReference type="Proteomes" id="UP000736328">
    <property type="component" value="Unassembled WGS sequence"/>
</dbReference>
<proteinExistence type="inferred from homology"/>
<dbReference type="PROSITE" id="PS51160">
    <property type="entry name" value="ACYLPHOSPHATASE_3"/>
    <property type="match status" value="1"/>
</dbReference>
<accession>A0A933IAK8</accession>
<dbReference type="InterPro" id="IPR017945">
    <property type="entry name" value="DHBP_synth_RibB-like_a/b_dom"/>
</dbReference>
<dbReference type="Pfam" id="PF22521">
    <property type="entry name" value="HypF_C_2"/>
    <property type="match status" value="1"/>
</dbReference>
<comment type="similarity">
    <text evidence="2 8">Belongs to the carbamoyltransferase HypF family.</text>
</comment>
<evidence type="ECO:0000256" key="7">
    <source>
        <dbReference type="ARBA" id="ARBA00048220"/>
    </source>
</evidence>
<dbReference type="GO" id="GO:0051604">
    <property type="term" value="P:protein maturation"/>
    <property type="evidence" value="ECO:0007669"/>
    <property type="project" value="TreeGrafter"/>
</dbReference>
<dbReference type="AlphaFoldDB" id="A0A933IAK8"/>
<feature type="active site" evidence="9">
    <location>
        <position position="19"/>
    </location>
</feature>
<dbReference type="Gene3D" id="3.90.870.50">
    <property type="match status" value="1"/>
</dbReference>
<evidence type="ECO:0000259" key="12">
    <source>
        <dbReference type="PROSITE" id="PS51163"/>
    </source>
</evidence>
<keyword evidence="3" id="KW-0436">Ligase</keyword>
<dbReference type="InterPro" id="IPR051060">
    <property type="entry name" value="Carbamoyltrans_HypF-like"/>
</dbReference>
<organism evidence="13 14">
    <name type="scientific">candidate division TA06 bacterium</name>
    <dbReference type="NCBI Taxonomy" id="2250710"/>
    <lineage>
        <taxon>Bacteria</taxon>
        <taxon>Bacteria division TA06</taxon>
    </lineage>
</organism>
<feature type="compositionally biased region" description="Polar residues" evidence="10">
    <location>
        <begin position="394"/>
        <end position="407"/>
    </location>
</feature>
<comment type="catalytic activity">
    <reaction evidence="9">
        <text>an acyl phosphate + H2O = a carboxylate + phosphate + H(+)</text>
        <dbReference type="Rhea" id="RHEA:14965"/>
        <dbReference type="ChEBI" id="CHEBI:15377"/>
        <dbReference type="ChEBI" id="CHEBI:15378"/>
        <dbReference type="ChEBI" id="CHEBI:29067"/>
        <dbReference type="ChEBI" id="CHEBI:43474"/>
        <dbReference type="ChEBI" id="CHEBI:59918"/>
        <dbReference type="EC" id="3.6.1.7"/>
    </reaction>
</comment>
<keyword evidence="6" id="KW-0862">Zinc</keyword>
<dbReference type="InterPro" id="IPR055128">
    <property type="entry name" value="HypF_C_2"/>
</dbReference>
<dbReference type="EMBL" id="JACQXR010000050">
    <property type="protein sequence ID" value="MBI4726418.1"/>
    <property type="molecule type" value="Genomic_DNA"/>
</dbReference>
<evidence type="ECO:0000313" key="14">
    <source>
        <dbReference type="Proteomes" id="UP000736328"/>
    </source>
</evidence>
<evidence type="ECO:0000256" key="6">
    <source>
        <dbReference type="ARBA" id="ARBA00022833"/>
    </source>
</evidence>
<dbReference type="Pfam" id="PF17788">
    <property type="entry name" value="HypF_C"/>
    <property type="match status" value="1"/>
</dbReference>
<comment type="caution">
    <text evidence="13">The sequence shown here is derived from an EMBL/GenBank/DDBJ whole genome shotgun (WGS) entry which is preliminary data.</text>
</comment>
<dbReference type="Gene3D" id="3.30.420.360">
    <property type="match status" value="1"/>
</dbReference>
<dbReference type="NCBIfam" id="TIGR00143">
    <property type="entry name" value="hypF"/>
    <property type="match status" value="1"/>
</dbReference>
<dbReference type="InterPro" id="IPR001792">
    <property type="entry name" value="Acylphosphatase-like_dom"/>
</dbReference>
<feature type="active site" evidence="9">
    <location>
        <position position="37"/>
    </location>
</feature>
<feature type="region of interest" description="Disordered" evidence="10">
    <location>
        <begin position="385"/>
        <end position="407"/>
    </location>
</feature>
<dbReference type="EC" id="6.2.-.-" evidence="8"/>
<evidence type="ECO:0000259" key="11">
    <source>
        <dbReference type="PROSITE" id="PS51160"/>
    </source>
</evidence>
<dbReference type="GO" id="GO:0003998">
    <property type="term" value="F:acylphosphatase activity"/>
    <property type="evidence" value="ECO:0007669"/>
    <property type="project" value="UniProtKB-EC"/>
</dbReference>
<dbReference type="InterPro" id="IPR041440">
    <property type="entry name" value="HypF_C"/>
</dbReference>
<feature type="domain" description="Acylphosphatase-like" evidence="11">
    <location>
        <begin position="4"/>
        <end position="90"/>
    </location>
</feature>
<evidence type="ECO:0000256" key="8">
    <source>
        <dbReference type="PIRNR" id="PIRNR006256"/>
    </source>
</evidence>
<dbReference type="PANTHER" id="PTHR42959">
    <property type="entry name" value="CARBAMOYLTRANSFERASE"/>
    <property type="match status" value="1"/>
</dbReference>
<dbReference type="PIRSF" id="PIRSF006256">
    <property type="entry name" value="CMPcnvr_hdrg_mat"/>
    <property type="match status" value="1"/>
</dbReference>
<sequence>MMTAIKIKINGIVQGVGFRPFIYRLAKKHGLTGWVLNSSQGVEIHVQGRSDSSDPFLTGIKSELPPQALIDDLIVSPAVPGEYKDFTIRESLNSDGATRISPDIAVCDDCLAEMLDEKDRRYLYPFINCTNCGPRFSIIQNTPYDRPLTAMADFTMCSDCQREYYDPENRRFHAQPNACPACGPRYWLCDNDGHEIAGKQEAIVQTAKSLMAGDILAIKGIGGFHLACDAGNDATVKKLRDRKNRPDKPLALMCGSVQDVRRICQISEREERVLGSSQAPIVLLVKSKIRNQKSNTISQLIAPGNNCLGVMLPYAPAHHLLFRELKQIYPGLTALVMTSGNIQDEPVVIDDQAALKKLAGIADHFLLNDREIENRNDDAIVFVSDTKNKKSESGKQNNREQAPSHNTNPIVQIVRHSRGYAPNPINLPFSVSPTLAVGGEMKNVFCLASGNKAYASQYIGEMDNLATLDFFAEMIKKYQKWFRIKPETIVHDLHPDYLSTRWAKEQSDVALRAVQHHKAHILSVMADNGKVVPAIGVTFDGTGYGEDGKIWGGEFFVFDGKKIERAGHLEYLPLPGGEASIKKPYRIAAAYSKYLLHELPINLLPKEYQPELEVISKQLDSGFNLAWTSSLGRMFDAVSALLGVCRMITFEAQAAIALENCLALGISGRYEYDVIEQNGQCLITLKKMWQQLTGDVDNGANAGVCAAKFHNTIVDFTLSMCDNLRLKSGIKTVALSGGVFQNRHLLNLVRQGLLQKDYQVLIHRQVPANDGGIALGQVLSGKING</sequence>
<evidence type="ECO:0000256" key="3">
    <source>
        <dbReference type="ARBA" id="ARBA00022598"/>
    </source>
</evidence>
<protein>
    <recommendedName>
        <fullName evidence="8">Carbamoyltransferase</fullName>
        <ecNumber evidence="8">6.2.-.-</ecNumber>
    </recommendedName>
</protein>
<evidence type="ECO:0000256" key="10">
    <source>
        <dbReference type="SAM" id="MobiDB-lite"/>
    </source>
</evidence>
<comment type="catalytic activity">
    <reaction evidence="7">
        <text>C-terminal L-cysteinyl-[HypE protein] + carbamoyl phosphate + ATP + H2O = C-terminal S-carboxamide-L-cysteinyl-[HypE protein] + AMP + phosphate + diphosphate + H(+)</text>
        <dbReference type="Rhea" id="RHEA:55636"/>
        <dbReference type="Rhea" id="RHEA-COMP:14247"/>
        <dbReference type="Rhea" id="RHEA-COMP:14392"/>
        <dbReference type="ChEBI" id="CHEBI:15377"/>
        <dbReference type="ChEBI" id="CHEBI:15378"/>
        <dbReference type="ChEBI" id="CHEBI:30616"/>
        <dbReference type="ChEBI" id="CHEBI:33019"/>
        <dbReference type="ChEBI" id="CHEBI:43474"/>
        <dbReference type="ChEBI" id="CHEBI:58228"/>
        <dbReference type="ChEBI" id="CHEBI:76913"/>
        <dbReference type="ChEBI" id="CHEBI:139126"/>
        <dbReference type="ChEBI" id="CHEBI:456215"/>
    </reaction>
</comment>
<dbReference type="Gene3D" id="3.30.110.120">
    <property type="match status" value="1"/>
</dbReference>
<dbReference type="Pfam" id="PF01300">
    <property type="entry name" value="Sua5_yciO_yrdC"/>
    <property type="match status" value="1"/>
</dbReference>
<dbReference type="InterPro" id="IPR017968">
    <property type="entry name" value="Acylphosphatase_CS"/>
</dbReference>
<dbReference type="InterPro" id="IPR011125">
    <property type="entry name" value="Znf_HypF"/>
</dbReference>
<dbReference type="GO" id="GO:0003725">
    <property type="term" value="F:double-stranded RNA binding"/>
    <property type="evidence" value="ECO:0007669"/>
    <property type="project" value="InterPro"/>
</dbReference>